<evidence type="ECO:0000256" key="7">
    <source>
        <dbReference type="SAM" id="Phobius"/>
    </source>
</evidence>
<organism evidence="9">
    <name type="scientific">Oryza glumipatula</name>
    <dbReference type="NCBI Taxonomy" id="40148"/>
    <lineage>
        <taxon>Eukaryota</taxon>
        <taxon>Viridiplantae</taxon>
        <taxon>Streptophyta</taxon>
        <taxon>Embryophyta</taxon>
        <taxon>Tracheophyta</taxon>
        <taxon>Spermatophyta</taxon>
        <taxon>Magnoliopsida</taxon>
        <taxon>Liliopsida</taxon>
        <taxon>Poales</taxon>
        <taxon>Poaceae</taxon>
        <taxon>BOP clade</taxon>
        <taxon>Oryzoideae</taxon>
        <taxon>Oryzeae</taxon>
        <taxon>Oryzinae</taxon>
        <taxon>Oryza</taxon>
    </lineage>
</organism>
<dbReference type="PANTHER" id="PTHR33059:SF2">
    <property type="entry name" value="OS09G0367900 PROTEIN"/>
    <property type="match status" value="1"/>
</dbReference>
<evidence type="ECO:0000313" key="9">
    <source>
        <dbReference type="EnsemblPlants" id="OGLUM09G08090.1"/>
    </source>
</evidence>
<keyword evidence="7" id="KW-0472">Membrane</keyword>
<dbReference type="AlphaFoldDB" id="A0A0E0B237"/>
<keyword evidence="3" id="KW-0963">Cytoplasm</keyword>
<reference evidence="9" key="1">
    <citation type="submission" date="2015-04" db="UniProtKB">
        <authorList>
            <consortium name="EnsemblPlants"/>
        </authorList>
    </citation>
    <scope>IDENTIFICATION</scope>
</reference>
<feature type="transmembrane region" description="Helical" evidence="7">
    <location>
        <begin position="74"/>
        <end position="96"/>
    </location>
</feature>
<sequence>MRTKTQSSVANKRNTIGSRERTISAVQSPRADVDPTDRGIPIRRPRFPLPLLLSPPPPPRSSPPHTLAVAGRRLVLVVGGRLSAFWLLACVVVMMVGKRGRGGSKNNPMRRTTSMTEFSPPDVLAAVVEEEGEDLEAMMMVGQPGGGGGDGAQDWLASFGGEAGGGGGGGGAPGQGWLAAYRARAAPARAGLRRNSADYCAVETASFLRACGLCRRRLGPGRDTFMYKGEAAFCSLECRQQHMTQEEWQDKCGVTSMKKEAPAPANGRRRSSKTTTGGGTVAAA</sequence>
<comment type="subcellular location">
    <subcellularLocation>
        <location evidence="1">Cytoplasm</location>
    </subcellularLocation>
</comment>
<evidence type="ECO:0000256" key="3">
    <source>
        <dbReference type="ARBA" id="ARBA00022490"/>
    </source>
</evidence>
<dbReference type="HOGENOM" id="CLU_085535_0_0_1"/>
<dbReference type="eggNOG" id="ENOG502RZVC">
    <property type="taxonomic scope" value="Eukaryota"/>
</dbReference>
<dbReference type="Gramene" id="OGLUM09G08090.1">
    <property type="protein sequence ID" value="OGLUM09G08090.1"/>
    <property type="gene ID" value="OGLUM09G08090"/>
</dbReference>
<evidence type="ECO:0000256" key="4">
    <source>
        <dbReference type="ARBA" id="ARBA00022723"/>
    </source>
</evidence>
<feature type="compositionally biased region" description="Pro residues" evidence="6">
    <location>
        <begin position="53"/>
        <end position="62"/>
    </location>
</feature>
<keyword evidence="7" id="KW-1133">Transmembrane helix</keyword>
<dbReference type="EnsemblPlants" id="OGLUM09G08090.1">
    <property type="protein sequence ID" value="OGLUM09G08090.1"/>
    <property type="gene ID" value="OGLUM09G08090"/>
</dbReference>
<evidence type="ECO:0000256" key="2">
    <source>
        <dbReference type="ARBA" id="ARBA00009374"/>
    </source>
</evidence>
<proteinExistence type="inferred from homology"/>
<dbReference type="GO" id="GO:0046872">
    <property type="term" value="F:metal ion binding"/>
    <property type="evidence" value="ECO:0007669"/>
    <property type="project" value="UniProtKB-KW"/>
</dbReference>
<evidence type="ECO:0000313" key="10">
    <source>
        <dbReference type="Proteomes" id="UP000026961"/>
    </source>
</evidence>
<comment type="similarity">
    <text evidence="2">Belongs to the FLZ family.</text>
</comment>
<dbReference type="InterPro" id="IPR007650">
    <property type="entry name" value="Zf-FLZ_dom"/>
</dbReference>
<name>A0A0E0B237_9ORYZ</name>
<protein>
    <recommendedName>
        <fullName evidence="8">FLZ-type domain-containing protein</fullName>
    </recommendedName>
</protein>
<evidence type="ECO:0000256" key="6">
    <source>
        <dbReference type="SAM" id="MobiDB-lite"/>
    </source>
</evidence>
<dbReference type="Proteomes" id="UP000026961">
    <property type="component" value="Chromosome 9"/>
</dbReference>
<reference evidence="9" key="2">
    <citation type="submission" date="2018-05" db="EMBL/GenBank/DDBJ databases">
        <title>OgluRS3 (Oryza glumaepatula Reference Sequence Version 3).</title>
        <authorList>
            <person name="Zhang J."/>
            <person name="Kudrna D."/>
            <person name="Lee S."/>
            <person name="Talag J."/>
            <person name="Welchert J."/>
            <person name="Wing R.A."/>
        </authorList>
    </citation>
    <scope>NUCLEOTIDE SEQUENCE [LARGE SCALE GENOMIC DNA]</scope>
</reference>
<evidence type="ECO:0000259" key="8">
    <source>
        <dbReference type="PROSITE" id="PS51795"/>
    </source>
</evidence>
<evidence type="ECO:0000256" key="5">
    <source>
        <dbReference type="PROSITE-ProRule" id="PRU01131"/>
    </source>
</evidence>
<accession>A0A0E0B237</accession>
<dbReference type="GO" id="GO:0005737">
    <property type="term" value="C:cytoplasm"/>
    <property type="evidence" value="ECO:0007669"/>
    <property type="project" value="UniProtKB-SubCell"/>
</dbReference>
<dbReference type="Pfam" id="PF04570">
    <property type="entry name" value="zf-FLZ"/>
    <property type="match status" value="1"/>
</dbReference>
<keyword evidence="10" id="KW-1185">Reference proteome</keyword>
<evidence type="ECO:0000256" key="1">
    <source>
        <dbReference type="ARBA" id="ARBA00004496"/>
    </source>
</evidence>
<feature type="domain" description="FLZ-type" evidence="8">
    <location>
        <begin position="206"/>
        <end position="250"/>
    </location>
</feature>
<feature type="compositionally biased region" description="Polar residues" evidence="6">
    <location>
        <begin position="1"/>
        <end position="17"/>
    </location>
</feature>
<dbReference type="STRING" id="40148.A0A0E0B237"/>
<feature type="region of interest" description="Disordered" evidence="6">
    <location>
        <begin position="1"/>
        <end position="65"/>
    </location>
</feature>
<feature type="region of interest" description="Disordered" evidence="6">
    <location>
        <begin position="255"/>
        <end position="284"/>
    </location>
</feature>
<dbReference type="PROSITE" id="PS51795">
    <property type="entry name" value="ZF_FLZ"/>
    <property type="match status" value="1"/>
</dbReference>
<keyword evidence="7" id="KW-0812">Transmembrane</keyword>
<dbReference type="PANTHER" id="PTHR33059">
    <property type="entry name" value="FCS-LIKE ZINC FINGER 5"/>
    <property type="match status" value="1"/>
</dbReference>
<keyword evidence="4" id="KW-0479">Metal-binding</keyword>
<feature type="zinc finger region" description="FLZ-type" evidence="5">
    <location>
        <begin position="206"/>
        <end position="250"/>
    </location>
</feature>